<dbReference type="RefSeq" id="WP_103080823.1">
    <property type="nucleotide sequence ID" value="NZ_CP021850.1"/>
</dbReference>
<dbReference type="InterPro" id="IPR041644">
    <property type="entry name" value="GNAT_C"/>
</dbReference>
<dbReference type="KEGG" id="cthd:CDO33_03620"/>
<dbReference type="AlphaFoldDB" id="A0A2K2FP01"/>
<feature type="domain" description="GNAT-like C-terminal" evidence="2">
    <location>
        <begin position="145"/>
        <end position="366"/>
    </location>
</feature>
<gene>
    <name evidence="3" type="ORF">CDQ84_05975</name>
</gene>
<dbReference type="Pfam" id="PF18082">
    <property type="entry name" value="NAT_N"/>
    <property type="match status" value="1"/>
</dbReference>
<comment type="caution">
    <text evidence="3">The sequence shown here is derived from an EMBL/GenBank/DDBJ whole genome shotgun (WGS) entry which is preliminary data.</text>
</comment>
<keyword evidence="4" id="KW-1185">Reference proteome</keyword>
<protein>
    <recommendedName>
        <fullName evidence="5">GNAT-like C-terminal domain-containing protein</fullName>
    </recommendedName>
</protein>
<feature type="domain" description="N-acyltransferase N-terminal" evidence="1">
    <location>
        <begin position="14"/>
        <end position="142"/>
    </location>
</feature>
<name>A0A2K2FP01_9CLOT</name>
<evidence type="ECO:0008006" key="5">
    <source>
        <dbReference type="Google" id="ProtNLM"/>
    </source>
</evidence>
<dbReference type="Proteomes" id="UP000236151">
    <property type="component" value="Unassembled WGS sequence"/>
</dbReference>
<accession>A0A2K2FP01</accession>
<dbReference type="Pfam" id="PF18164">
    <property type="entry name" value="GNAT_C"/>
    <property type="match status" value="1"/>
</dbReference>
<reference evidence="3 4" key="1">
    <citation type="submission" date="2017-06" db="EMBL/GenBank/DDBJ databases">
        <title>Investigating the central metabolism of Clostridium thermosuccinogenes.</title>
        <authorList>
            <person name="Koendjbiharie J.G."/>
            <person name="van Kranenburg R."/>
        </authorList>
    </citation>
    <scope>NUCLEOTIDE SEQUENCE [LARGE SCALE GENOMIC DNA]</scope>
    <source>
        <strain evidence="3 4">DSM 5806</strain>
    </source>
</reference>
<sequence length="402" mass="47264">MEFKLISEHLTKYYCDRILMPEGATEILVEIARKINGDEKLFEIYKDFYSSYIDSGYWTTVWENLAIHPYVETVFGNHASLFYLHAALEKLPFTEKRYAELGIGDDIFVDTLRDIGVWVQNAYNLVGHYCIRNFSWIWRHLEAKLFRLGRLQYMAVPFKGEVKAFYNQEKNMILLLCNSGMELRANGDMQGVCGKEKTDDGFVTEYRETEESYEGTPVTPYGKGLRQPVRLKKSEWKKVLDEGDIMLEIHIPRDKSFRPEDTRESYLMAKEFYKKHFPEVNYKGMCCHTWLFTPQLQEILPKDSNIVAFQRQFYLYPTAGSVRFLWNFVFNDLTERKDAKPDTYLRKKVLDYLDEDREIFDMRGIFLDVGGSFGSSSYMDKYDAGEYSFLRDILPPSYGSHT</sequence>
<dbReference type="InterPro" id="IPR041273">
    <property type="entry name" value="NAT_N"/>
</dbReference>
<evidence type="ECO:0000259" key="1">
    <source>
        <dbReference type="Pfam" id="PF18082"/>
    </source>
</evidence>
<organism evidence="3 4">
    <name type="scientific">Clostridium thermosuccinogenes</name>
    <dbReference type="NCBI Taxonomy" id="84032"/>
    <lineage>
        <taxon>Bacteria</taxon>
        <taxon>Bacillati</taxon>
        <taxon>Bacillota</taxon>
        <taxon>Clostridia</taxon>
        <taxon>Eubacteriales</taxon>
        <taxon>Clostridiaceae</taxon>
        <taxon>Clostridium</taxon>
    </lineage>
</organism>
<evidence type="ECO:0000313" key="3">
    <source>
        <dbReference type="EMBL" id="PNU00494.1"/>
    </source>
</evidence>
<evidence type="ECO:0000259" key="2">
    <source>
        <dbReference type="Pfam" id="PF18164"/>
    </source>
</evidence>
<proteinExistence type="predicted"/>
<dbReference type="Gene3D" id="3.40.630.120">
    <property type="match status" value="1"/>
</dbReference>
<dbReference type="OrthoDB" id="2139859at2"/>
<dbReference type="EMBL" id="NIOJ01000010">
    <property type="protein sequence ID" value="PNU00494.1"/>
    <property type="molecule type" value="Genomic_DNA"/>
</dbReference>
<evidence type="ECO:0000313" key="4">
    <source>
        <dbReference type="Proteomes" id="UP000236151"/>
    </source>
</evidence>